<dbReference type="EMBL" id="GBRH01164198">
    <property type="protein sequence ID" value="JAE33698.1"/>
    <property type="molecule type" value="Transcribed_RNA"/>
</dbReference>
<sequence>MMHSVGKVWESEAKLFPNRTRNYKSFQHTNSKYTKEKQIVRVVLPHYASKYT</sequence>
<reference evidence="1" key="2">
    <citation type="journal article" date="2015" name="Data Brief">
        <title>Shoot transcriptome of the giant reed, Arundo donax.</title>
        <authorList>
            <person name="Barrero R.A."/>
            <person name="Guerrero F.D."/>
            <person name="Moolhuijzen P."/>
            <person name="Goolsby J.A."/>
            <person name="Tidwell J."/>
            <person name="Bellgard S.E."/>
            <person name="Bellgard M.I."/>
        </authorList>
    </citation>
    <scope>NUCLEOTIDE SEQUENCE</scope>
    <source>
        <tissue evidence="1">Shoot tissue taken approximately 20 cm above the soil surface</tissue>
    </source>
</reference>
<proteinExistence type="predicted"/>
<protein>
    <submittedName>
        <fullName evidence="1">Uncharacterized protein</fullName>
    </submittedName>
</protein>
<dbReference type="AlphaFoldDB" id="A0A0A9HLC4"/>
<evidence type="ECO:0000313" key="1">
    <source>
        <dbReference type="EMBL" id="JAE33698.1"/>
    </source>
</evidence>
<accession>A0A0A9HLC4</accession>
<organism evidence="1">
    <name type="scientific">Arundo donax</name>
    <name type="common">Giant reed</name>
    <name type="synonym">Donax arundinaceus</name>
    <dbReference type="NCBI Taxonomy" id="35708"/>
    <lineage>
        <taxon>Eukaryota</taxon>
        <taxon>Viridiplantae</taxon>
        <taxon>Streptophyta</taxon>
        <taxon>Embryophyta</taxon>
        <taxon>Tracheophyta</taxon>
        <taxon>Spermatophyta</taxon>
        <taxon>Magnoliopsida</taxon>
        <taxon>Liliopsida</taxon>
        <taxon>Poales</taxon>
        <taxon>Poaceae</taxon>
        <taxon>PACMAD clade</taxon>
        <taxon>Arundinoideae</taxon>
        <taxon>Arundineae</taxon>
        <taxon>Arundo</taxon>
    </lineage>
</organism>
<name>A0A0A9HLC4_ARUDO</name>
<reference evidence="1" key="1">
    <citation type="submission" date="2014-09" db="EMBL/GenBank/DDBJ databases">
        <authorList>
            <person name="Magalhaes I.L.F."/>
            <person name="Oliveira U."/>
            <person name="Santos F.R."/>
            <person name="Vidigal T.H.D.A."/>
            <person name="Brescovit A.D."/>
            <person name="Santos A.J."/>
        </authorList>
    </citation>
    <scope>NUCLEOTIDE SEQUENCE</scope>
    <source>
        <tissue evidence="1">Shoot tissue taken approximately 20 cm above the soil surface</tissue>
    </source>
</reference>